<sequence length="398" mass="43963">MTSDSIPPIKPPVLILDDERDMCEFVADVGAEMGFETTWCDNFEDFACRYSVDLRGIFLDLAMPGMDGVEIIRFLADNKSGAHLVLMSGYDADVIEAARRLAESRGLRVAGALHKPFGVGELSAVYDILAVARAPVRPSVVEKAPDRYRPDTEALGSALDDGHVIPWFQAKFCTQTRRILGAEVLARWIHPEHGMVGPDRFIHLAEREGMIDRLTDSVIRQALAQCRDWRKAGLSPKVALNLSPHMLHNLDLPDALVDIARDYDMPPEMITIEITETALAGDFTSQLDILTRLRMRRFGLSIDDFGTGYSSLKQLQQGPFTELKVDQSFIAKALTEEGARAIVESSVQLGHRLGLKVVAEGIETEEQMNLVRDLGCEEVQGYLLARPCAAGAFVWPGA</sequence>
<dbReference type="Gene3D" id="3.40.50.2300">
    <property type="match status" value="1"/>
</dbReference>
<dbReference type="InterPro" id="IPR001633">
    <property type="entry name" value="EAL_dom"/>
</dbReference>
<feature type="modified residue" description="4-aspartylphosphate" evidence="1">
    <location>
        <position position="60"/>
    </location>
</feature>
<dbReference type="PANTHER" id="PTHR33121:SF79">
    <property type="entry name" value="CYCLIC DI-GMP PHOSPHODIESTERASE PDED-RELATED"/>
    <property type="match status" value="1"/>
</dbReference>
<dbReference type="SMART" id="SM00448">
    <property type="entry name" value="REC"/>
    <property type="match status" value="1"/>
</dbReference>
<evidence type="ECO:0000259" key="3">
    <source>
        <dbReference type="PROSITE" id="PS50883"/>
    </source>
</evidence>
<dbReference type="PROSITE" id="PS50883">
    <property type="entry name" value="EAL"/>
    <property type="match status" value="1"/>
</dbReference>
<dbReference type="OrthoDB" id="7251575at2"/>
<dbReference type="PANTHER" id="PTHR33121">
    <property type="entry name" value="CYCLIC DI-GMP PHOSPHODIESTERASE PDEF"/>
    <property type="match status" value="1"/>
</dbReference>
<dbReference type="RefSeq" id="WP_008620236.1">
    <property type="nucleotide sequence ID" value="NZ_AONQ01000061.1"/>
</dbReference>
<dbReference type="InterPro" id="IPR050706">
    <property type="entry name" value="Cyclic-di-GMP_PDE-like"/>
</dbReference>
<feature type="domain" description="Response regulatory" evidence="2">
    <location>
        <begin position="12"/>
        <end position="130"/>
    </location>
</feature>
<dbReference type="InterPro" id="IPR001789">
    <property type="entry name" value="Sig_transdc_resp-reg_receiver"/>
</dbReference>
<keyword evidence="5" id="KW-1185">Reference proteome</keyword>
<dbReference type="Proteomes" id="UP000011744">
    <property type="component" value="Unassembled WGS sequence"/>
</dbReference>
<dbReference type="GO" id="GO:0000160">
    <property type="term" value="P:phosphorelay signal transduction system"/>
    <property type="evidence" value="ECO:0007669"/>
    <property type="project" value="InterPro"/>
</dbReference>
<feature type="domain" description="EAL" evidence="3">
    <location>
        <begin position="148"/>
        <end position="398"/>
    </location>
</feature>
<organism evidence="4 5">
    <name type="scientific">Paramagnetospirillum caucaseum</name>
    <dbReference type="NCBI Taxonomy" id="1244869"/>
    <lineage>
        <taxon>Bacteria</taxon>
        <taxon>Pseudomonadati</taxon>
        <taxon>Pseudomonadota</taxon>
        <taxon>Alphaproteobacteria</taxon>
        <taxon>Rhodospirillales</taxon>
        <taxon>Magnetospirillaceae</taxon>
        <taxon>Paramagnetospirillum</taxon>
    </lineage>
</organism>
<reference evidence="4 5" key="1">
    <citation type="journal article" date="2014" name="Genome Announc.">
        <title>Draft Genome Sequence of Magnetospirillum sp. Strain SO-1, a Freshwater Magnetotactic Bacterium Isolated from the Ol'khovka River, Russia.</title>
        <authorList>
            <person name="Grouzdev D.S."/>
            <person name="Dziuba M.V."/>
            <person name="Sukhacheva M.S."/>
            <person name="Mardanov A.V."/>
            <person name="Beletskiy A.V."/>
            <person name="Kuznetsov B.B."/>
            <person name="Skryabin K.G."/>
        </authorList>
    </citation>
    <scope>NUCLEOTIDE SEQUENCE [LARGE SCALE GENOMIC DNA]</scope>
    <source>
        <strain evidence="4 5">SO-1</strain>
    </source>
</reference>
<dbReference type="EMBL" id="AONQ01000061">
    <property type="protein sequence ID" value="EME68551.1"/>
    <property type="molecule type" value="Genomic_DNA"/>
</dbReference>
<dbReference type="eggNOG" id="COG2200">
    <property type="taxonomic scope" value="Bacteria"/>
</dbReference>
<dbReference type="eggNOG" id="COG0745">
    <property type="taxonomic scope" value="Bacteria"/>
</dbReference>
<evidence type="ECO:0000259" key="2">
    <source>
        <dbReference type="PROSITE" id="PS50110"/>
    </source>
</evidence>
<protein>
    <submittedName>
        <fullName evidence="4">PvrR</fullName>
    </submittedName>
</protein>
<dbReference type="PATRIC" id="fig|1244869.3.peg.3582"/>
<accession>M2Y662</accession>
<dbReference type="SUPFAM" id="SSF141868">
    <property type="entry name" value="EAL domain-like"/>
    <property type="match status" value="1"/>
</dbReference>
<dbReference type="STRING" id="1244869.H261_17908"/>
<dbReference type="InterPro" id="IPR011006">
    <property type="entry name" value="CheY-like_superfamily"/>
</dbReference>
<dbReference type="Pfam" id="PF00072">
    <property type="entry name" value="Response_reg"/>
    <property type="match status" value="1"/>
</dbReference>
<evidence type="ECO:0000256" key="1">
    <source>
        <dbReference type="PROSITE-ProRule" id="PRU00169"/>
    </source>
</evidence>
<dbReference type="Gene3D" id="3.20.20.450">
    <property type="entry name" value="EAL domain"/>
    <property type="match status" value="1"/>
</dbReference>
<proteinExistence type="predicted"/>
<dbReference type="SUPFAM" id="SSF52172">
    <property type="entry name" value="CheY-like"/>
    <property type="match status" value="1"/>
</dbReference>
<evidence type="ECO:0000313" key="4">
    <source>
        <dbReference type="EMBL" id="EME68551.1"/>
    </source>
</evidence>
<dbReference type="SMART" id="SM00052">
    <property type="entry name" value="EAL"/>
    <property type="match status" value="1"/>
</dbReference>
<keyword evidence="1" id="KW-0597">Phosphoprotein</keyword>
<dbReference type="InterPro" id="IPR035919">
    <property type="entry name" value="EAL_sf"/>
</dbReference>
<gene>
    <name evidence="4" type="ORF">H261_17908</name>
</gene>
<name>M2Y662_9PROT</name>
<dbReference type="AlphaFoldDB" id="M2Y662"/>
<dbReference type="Pfam" id="PF00563">
    <property type="entry name" value="EAL"/>
    <property type="match status" value="1"/>
</dbReference>
<comment type="caution">
    <text evidence="4">The sequence shown here is derived from an EMBL/GenBank/DDBJ whole genome shotgun (WGS) entry which is preliminary data.</text>
</comment>
<dbReference type="PROSITE" id="PS50110">
    <property type="entry name" value="RESPONSE_REGULATORY"/>
    <property type="match status" value="1"/>
</dbReference>
<dbReference type="CDD" id="cd01948">
    <property type="entry name" value="EAL"/>
    <property type="match status" value="1"/>
</dbReference>
<evidence type="ECO:0000313" key="5">
    <source>
        <dbReference type="Proteomes" id="UP000011744"/>
    </source>
</evidence>
<dbReference type="GO" id="GO:0071111">
    <property type="term" value="F:cyclic-guanylate-specific phosphodiesterase activity"/>
    <property type="evidence" value="ECO:0007669"/>
    <property type="project" value="InterPro"/>
</dbReference>